<name>A0A2J7PSI1_9NEOP</name>
<gene>
    <name evidence="2" type="ORF">B7P43_G07515</name>
</gene>
<reference evidence="2 3" key="1">
    <citation type="submission" date="2017-12" db="EMBL/GenBank/DDBJ databases">
        <title>Hemimetabolous genomes reveal molecular basis of termite eusociality.</title>
        <authorList>
            <person name="Harrison M.C."/>
            <person name="Jongepier E."/>
            <person name="Robertson H.M."/>
            <person name="Arning N."/>
            <person name="Bitard-Feildel T."/>
            <person name="Chao H."/>
            <person name="Childers C.P."/>
            <person name="Dinh H."/>
            <person name="Doddapaneni H."/>
            <person name="Dugan S."/>
            <person name="Gowin J."/>
            <person name="Greiner C."/>
            <person name="Han Y."/>
            <person name="Hu H."/>
            <person name="Hughes D.S.T."/>
            <person name="Huylmans A.-K."/>
            <person name="Kemena C."/>
            <person name="Kremer L.P.M."/>
            <person name="Lee S.L."/>
            <person name="Lopez-Ezquerra A."/>
            <person name="Mallet L."/>
            <person name="Monroy-Kuhn J.M."/>
            <person name="Moser A."/>
            <person name="Murali S.C."/>
            <person name="Muzny D.M."/>
            <person name="Otani S."/>
            <person name="Piulachs M.-D."/>
            <person name="Poelchau M."/>
            <person name="Qu J."/>
            <person name="Schaub F."/>
            <person name="Wada-Katsumata A."/>
            <person name="Worley K.C."/>
            <person name="Xie Q."/>
            <person name="Ylla G."/>
            <person name="Poulsen M."/>
            <person name="Gibbs R.A."/>
            <person name="Schal C."/>
            <person name="Richards S."/>
            <person name="Belles X."/>
            <person name="Korb J."/>
            <person name="Bornberg-Bauer E."/>
        </authorList>
    </citation>
    <scope>NUCLEOTIDE SEQUENCE [LARGE SCALE GENOMIC DNA]</scope>
    <source>
        <tissue evidence="2">Whole body</tissue>
    </source>
</reference>
<dbReference type="InterPro" id="IPR005135">
    <property type="entry name" value="Endo/exonuclease/phosphatase"/>
</dbReference>
<dbReference type="EMBL" id="NEVH01021928">
    <property type="protein sequence ID" value="PNF19291.1"/>
    <property type="molecule type" value="Genomic_DNA"/>
</dbReference>
<dbReference type="Proteomes" id="UP000235965">
    <property type="component" value="Unassembled WGS sequence"/>
</dbReference>
<accession>A0A2J7PSI1</accession>
<dbReference type="STRING" id="105785.A0A2J7PSI1"/>
<dbReference type="Pfam" id="PF14529">
    <property type="entry name" value="Exo_endo_phos_2"/>
    <property type="match status" value="1"/>
</dbReference>
<dbReference type="GO" id="GO:0003824">
    <property type="term" value="F:catalytic activity"/>
    <property type="evidence" value="ECO:0007669"/>
    <property type="project" value="InterPro"/>
</dbReference>
<protein>
    <recommendedName>
        <fullName evidence="1">Endonuclease/exonuclease/phosphatase domain-containing protein</fullName>
    </recommendedName>
</protein>
<dbReference type="SUPFAM" id="SSF56219">
    <property type="entry name" value="DNase I-like"/>
    <property type="match status" value="1"/>
</dbReference>
<dbReference type="PANTHER" id="PTHR33273:SF4">
    <property type="entry name" value="ENDONUCLEASE_EXONUCLEASE_PHOSPHATASE DOMAIN-CONTAINING PROTEIN"/>
    <property type="match status" value="1"/>
</dbReference>
<proteinExistence type="predicted"/>
<dbReference type="Gene3D" id="3.60.10.10">
    <property type="entry name" value="Endonuclease/exonuclease/phosphatase"/>
    <property type="match status" value="1"/>
</dbReference>
<organism evidence="2 3">
    <name type="scientific">Cryptotermes secundus</name>
    <dbReference type="NCBI Taxonomy" id="105785"/>
    <lineage>
        <taxon>Eukaryota</taxon>
        <taxon>Metazoa</taxon>
        <taxon>Ecdysozoa</taxon>
        <taxon>Arthropoda</taxon>
        <taxon>Hexapoda</taxon>
        <taxon>Insecta</taxon>
        <taxon>Pterygota</taxon>
        <taxon>Neoptera</taxon>
        <taxon>Polyneoptera</taxon>
        <taxon>Dictyoptera</taxon>
        <taxon>Blattodea</taxon>
        <taxon>Blattoidea</taxon>
        <taxon>Termitoidae</taxon>
        <taxon>Kalotermitidae</taxon>
        <taxon>Cryptotermitinae</taxon>
        <taxon>Cryptotermes</taxon>
    </lineage>
</organism>
<comment type="caution">
    <text evidence="2">The sequence shown here is derived from an EMBL/GenBank/DDBJ whole genome shotgun (WGS) entry which is preliminary data.</text>
</comment>
<sequence>MKFLQINLHHSKAAAATLCQQLAEGKADIALIQEPWLYKGQIGALTNTGGTVYSALPSNNARSCVYIRNHINALPLLELCSRDTTAVRIIYPYRGGSKELIVASFYLSYNSDEPPPTKEMGDIIDYCCSRKKQLIIGCDANAHHILWGSTGTNPRGESLMEFLVSVNLNILNHGNEPTFVVCNRKEVSDLTLGTNSIGNLTKVPDITGELDCLIEESQFLKALYISLPSKWYNYRLIGIDGKTCSFTPSLDHVQSSLKML</sequence>
<evidence type="ECO:0000259" key="1">
    <source>
        <dbReference type="Pfam" id="PF14529"/>
    </source>
</evidence>
<dbReference type="AlphaFoldDB" id="A0A2J7PSI1"/>
<evidence type="ECO:0000313" key="2">
    <source>
        <dbReference type="EMBL" id="PNF19291.1"/>
    </source>
</evidence>
<evidence type="ECO:0000313" key="3">
    <source>
        <dbReference type="Proteomes" id="UP000235965"/>
    </source>
</evidence>
<feature type="domain" description="Endonuclease/exonuclease/phosphatase" evidence="1">
    <location>
        <begin position="102"/>
        <end position="200"/>
    </location>
</feature>
<keyword evidence="3" id="KW-1185">Reference proteome</keyword>
<dbReference type="InterPro" id="IPR036691">
    <property type="entry name" value="Endo/exonu/phosph_ase_sf"/>
</dbReference>
<dbReference type="InParanoid" id="A0A2J7PSI1"/>
<dbReference type="OrthoDB" id="7391519at2759"/>
<dbReference type="PANTHER" id="PTHR33273">
    <property type="entry name" value="DOMAIN-CONTAINING PROTEIN, PUTATIVE-RELATED"/>
    <property type="match status" value="1"/>
</dbReference>